<evidence type="ECO:0000313" key="2">
    <source>
        <dbReference type="Proteomes" id="UP001201985"/>
    </source>
</evidence>
<name>A0ABS9WAC4_9PROT</name>
<sequence length="138" mass="14704">MEVIQNGDRKAFEELVAPGFINRSAPPGGSNGPEGLWNTFHTMLRPALSNLIVTIHDQVSEGGKVVTRKTIAGTHSGRLMEIAPAGRAVAIEVIDIVRIEDGRYVEHWGVNTLPALLAPVAAGLSSPPSRRPPGAARR</sequence>
<dbReference type="InterPro" id="IPR032710">
    <property type="entry name" value="NTF2-like_dom_sf"/>
</dbReference>
<dbReference type="Proteomes" id="UP001201985">
    <property type="component" value="Unassembled WGS sequence"/>
</dbReference>
<reference evidence="1 2" key="1">
    <citation type="submission" date="2022-03" db="EMBL/GenBank/DDBJ databases">
        <title>Complete genome analysis of Roseomonas KG 17.1 : a prolific producer of plant growth promoters.</title>
        <authorList>
            <person name="Saadouli I."/>
            <person name="Najjari A."/>
            <person name="Mosbah A."/>
            <person name="Ouzari H.I."/>
        </authorList>
    </citation>
    <scope>NUCLEOTIDE SEQUENCE [LARGE SCALE GENOMIC DNA]</scope>
    <source>
        <strain evidence="1 2">KG17-1</strain>
    </source>
</reference>
<comment type="caution">
    <text evidence="1">The sequence shown here is derived from an EMBL/GenBank/DDBJ whole genome shotgun (WGS) entry which is preliminary data.</text>
</comment>
<dbReference type="Gene3D" id="3.10.450.50">
    <property type="match status" value="1"/>
</dbReference>
<proteinExistence type="predicted"/>
<dbReference type="InterPro" id="IPR009959">
    <property type="entry name" value="Cyclase_SnoaL-like"/>
</dbReference>
<organism evidence="1 2">
    <name type="scientific">Teichococcus vastitatis</name>
    <dbReference type="NCBI Taxonomy" id="2307076"/>
    <lineage>
        <taxon>Bacteria</taxon>
        <taxon>Pseudomonadati</taxon>
        <taxon>Pseudomonadota</taxon>
        <taxon>Alphaproteobacteria</taxon>
        <taxon>Acetobacterales</taxon>
        <taxon>Roseomonadaceae</taxon>
        <taxon>Roseomonas</taxon>
    </lineage>
</organism>
<dbReference type="EMBL" id="JALBUU010000103">
    <property type="protein sequence ID" value="MCI0756244.1"/>
    <property type="molecule type" value="Genomic_DNA"/>
</dbReference>
<protein>
    <submittedName>
        <fullName evidence="1">Ester cyclase</fullName>
    </submittedName>
</protein>
<dbReference type="Pfam" id="PF07366">
    <property type="entry name" value="SnoaL"/>
    <property type="match status" value="1"/>
</dbReference>
<gene>
    <name evidence="1" type="ORF">MON41_21545</name>
</gene>
<evidence type="ECO:0000313" key="1">
    <source>
        <dbReference type="EMBL" id="MCI0756244.1"/>
    </source>
</evidence>
<dbReference type="PANTHER" id="PTHR38436">
    <property type="entry name" value="POLYKETIDE CYCLASE SNOAL-LIKE DOMAIN"/>
    <property type="match status" value="1"/>
</dbReference>
<dbReference type="SUPFAM" id="SSF54427">
    <property type="entry name" value="NTF2-like"/>
    <property type="match status" value="1"/>
</dbReference>
<dbReference type="PANTHER" id="PTHR38436:SF1">
    <property type="entry name" value="ESTER CYCLASE"/>
    <property type="match status" value="1"/>
</dbReference>
<keyword evidence="2" id="KW-1185">Reference proteome</keyword>
<accession>A0ABS9WAC4</accession>